<keyword evidence="2" id="KW-1185">Reference proteome</keyword>
<dbReference type="STRING" id="43928.SAMN05443636_0219"/>
<organism evidence="1 2">
    <name type="scientific">Halobaculum gomorrense</name>
    <dbReference type="NCBI Taxonomy" id="43928"/>
    <lineage>
        <taxon>Archaea</taxon>
        <taxon>Methanobacteriati</taxon>
        <taxon>Methanobacteriota</taxon>
        <taxon>Stenosarchaea group</taxon>
        <taxon>Halobacteria</taxon>
        <taxon>Halobacteriales</taxon>
        <taxon>Haloferacaceae</taxon>
        <taxon>Halobaculum</taxon>
    </lineage>
</organism>
<dbReference type="InterPro" id="IPR015813">
    <property type="entry name" value="Pyrv/PenolPyrv_kinase-like_dom"/>
</dbReference>
<dbReference type="GO" id="GO:0016829">
    <property type="term" value="F:lyase activity"/>
    <property type="evidence" value="ECO:0007669"/>
    <property type="project" value="UniProtKB-KW"/>
</dbReference>
<evidence type="ECO:0000313" key="1">
    <source>
        <dbReference type="EMBL" id="SHG42656.1"/>
    </source>
</evidence>
<proteinExistence type="predicted"/>
<dbReference type="OrthoDB" id="9667at2157"/>
<evidence type="ECO:0000313" key="2">
    <source>
        <dbReference type="Proteomes" id="UP000184357"/>
    </source>
</evidence>
<dbReference type="InterPro" id="IPR039556">
    <property type="entry name" value="ICL/PEPM"/>
</dbReference>
<dbReference type="CDD" id="cd00377">
    <property type="entry name" value="ICL_PEPM"/>
    <property type="match status" value="1"/>
</dbReference>
<gene>
    <name evidence="1" type="ORF">SAMN05443636_0219</name>
</gene>
<dbReference type="RefSeq" id="WP_079991436.1">
    <property type="nucleotide sequence ID" value="NZ_FQWV01000001.1"/>
</dbReference>
<dbReference type="InterPro" id="IPR040442">
    <property type="entry name" value="Pyrv_kinase-like_dom_sf"/>
</dbReference>
<name>A0A1M5JQ00_9EURY</name>
<reference evidence="1 2" key="1">
    <citation type="submission" date="2016-11" db="EMBL/GenBank/DDBJ databases">
        <authorList>
            <person name="Jaros S."/>
            <person name="Januszkiewicz K."/>
            <person name="Wedrychowicz H."/>
        </authorList>
    </citation>
    <scope>NUCLEOTIDE SEQUENCE [LARGE SCALE GENOMIC DNA]</scope>
    <source>
        <strain evidence="1 2">DSM 9297</strain>
    </source>
</reference>
<keyword evidence="1" id="KW-0456">Lyase</keyword>
<dbReference type="EMBL" id="FQWV01000001">
    <property type="protein sequence ID" value="SHG42656.1"/>
    <property type="molecule type" value="Genomic_DNA"/>
</dbReference>
<sequence length="298" mass="30022">MDYKTQRDRAETLRALHAIGVDNAAADNAADDDGPLVLPNAWDAGSAIVFADAGFDAIGTTSAGIAASRGVLDGEVLSRAELLGAVERIAGAVAVPVTADIEAGYGDAPEEVYDTVASAIDAGAVGVNLEDGTGDPADPLAPVDDHAAVLRAARAAAEDAGIPIVVNGRTDVFWLGVGDEGDRLDRAVARANAYADAGADCLFMPGVSDPDTVRALVDRLDAPLNVLGGPGAPPVEALAEAGAARVSVGSGPMRATLALVRDIAAELRDDGTYDAMAGGIPYDDLKTLLEAAAAGREA</sequence>
<dbReference type="PANTHER" id="PTHR42905">
    <property type="entry name" value="PHOSPHOENOLPYRUVATE CARBOXYLASE"/>
    <property type="match status" value="1"/>
</dbReference>
<dbReference type="AlphaFoldDB" id="A0A1M5JQ00"/>
<dbReference type="PANTHER" id="PTHR42905:SF16">
    <property type="entry name" value="CARBOXYPHOSPHONOENOLPYRUVATE PHOSPHONOMUTASE-LIKE PROTEIN (AFU_ORTHOLOGUE AFUA_5G07230)"/>
    <property type="match status" value="1"/>
</dbReference>
<dbReference type="Proteomes" id="UP000184357">
    <property type="component" value="Unassembled WGS sequence"/>
</dbReference>
<dbReference type="SUPFAM" id="SSF51621">
    <property type="entry name" value="Phosphoenolpyruvate/pyruvate domain"/>
    <property type="match status" value="1"/>
</dbReference>
<dbReference type="Pfam" id="PF13714">
    <property type="entry name" value="PEP_mutase"/>
    <property type="match status" value="1"/>
</dbReference>
<protein>
    <submittedName>
        <fullName evidence="1">2-Methylisocitrate lyase, PEP mutase family</fullName>
    </submittedName>
</protein>
<accession>A0A1M5JQ00</accession>
<dbReference type="Gene3D" id="3.20.20.60">
    <property type="entry name" value="Phosphoenolpyruvate-binding domains"/>
    <property type="match status" value="1"/>
</dbReference>